<evidence type="ECO:0000256" key="1">
    <source>
        <dbReference type="ARBA" id="ARBA00018672"/>
    </source>
</evidence>
<proteinExistence type="predicted"/>
<evidence type="ECO:0000259" key="10">
    <source>
        <dbReference type="PROSITE" id="PS50110"/>
    </source>
</evidence>
<evidence type="ECO:0000313" key="12">
    <source>
        <dbReference type="EMBL" id="HIZ31308.1"/>
    </source>
</evidence>
<evidence type="ECO:0000256" key="4">
    <source>
        <dbReference type="ARBA" id="ARBA00023015"/>
    </source>
</evidence>
<dbReference type="PROSITE" id="PS51755">
    <property type="entry name" value="OMPR_PHOB"/>
    <property type="match status" value="1"/>
</dbReference>
<comment type="function">
    <text evidence="7">May play the central regulatory role in sporulation. It may be an element of the effector pathway responsible for the activation of sporulation genes in response to nutritional stress. Spo0A may act in concert with spo0H (a sigma factor) to control the expression of some genes that are critical to the sporulation process.</text>
</comment>
<keyword evidence="5 9" id="KW-0238">DNA-binding</keyword>
<evidence type="ECO:0000256" key="7">
    <source>
        <dbReference type="ARBA" id="ARBA00024867"/>
    </source>
</evidence>
<dbReference type="InterPro" id="IPR011006">
    <property type="entry name" value="CheY-like_superfamily"/>
</dbReference>
<evidence type="ECO:0000256" key="3">
    <source>
        <dbReference type="ARBA" id="ARBA00023012"/>
    </source>
</evidence>
<evidence type="ECO:0000256" key="6">
    <source>
        <dbReference type="ARBA" id="ARBA00023163"/>
    </source>
</evidence>
<keyword evidence="3" id="KW-0902">Two-component regulatory system</keyword>
<reference evidence="12" key="2">
    <citation type="submission" date="2021-04" db="EMBL/GenBank/DDBJ databases">
        <authorList>
            <person name="Gilroy R."/>
        </authorList>
    </citation>
    <scope>NUCLEOTIDE SEQUENCE</scope>
    <source>
        <strain evidence="12">ChiGjej4B4-18154</strain>
    </source>
</reference>
<feature type="modified residue" description="4-aspartylphosphate" evidence="8">
    <location>
        <position position="52"/>
    </location>
</feature>
<dbReference type="PROSITE" id="PS50110">
    <property type="entry name" value="RESPONSE_REGULATORY"/>
    <property type="match status" value="1"/>
</dbReference>
<keyword evidence="2 8" id="KW-0597">Phosphoprotein</keyword>
<dbReference type="GO" id="GO:0032993">
    <property type="term" value="C:protein-DNA complex"/>
    <property type="evidence" value="ECO:0007669"/>
    <property type="project" value="TreeGrafter"/>
</dbReference>
<dbReference type="Gene3D" id="6.10.250.690">
    <property type="match status" value="1"/>
</dbReference>
<feature type="domain" description="Response regulatory" evidence="10">
    <location>
        <begin position="3"/>
        <end position="113"/>
    </location>
</feature>
<gene>
    <name evidence="12" type="ORF">H9813_08790</name>
</gene>
<dbReference type="PANTHER" id="PTHR48111">
    <property type="entry name" value="REGULATOR OF RPOS"/>
    <property type="match status" value="1"/>
</dbReference>
<dbReference type="SMART" id="SM00448">
    <property type="entry name" value="REC"/>
    <property type="match status" value="1"/>
</dbReference>
<organism evidence="12 13">
    <name type="scientific">Candidatus Allofournierella merdipullorum</name>
    <dbReference type="NCBI Taxonomy" id="2838595"/>
    <lineage>
        <taxon>Bacteria</taxon>
        <taxon>Bacillati</taxon>
        <taxon>Bacillota</taxon>
        <taxon>Clostridia</taxon>
        <taxon>Eubacteriales</taxon>
        <taxon>Oscillospiraceae</taxon>
        <taxon>Allofournierella</taxon>
    </lineage>
</organism>
<dbReference type="PANTHER" id="PTHR48111:SF1">
    <property type="entry name" value="TWO-COMPONENT RESPONSE REGULATOR ORR33"/>
    <property type="match status" value="1"/>
</dbReference>
<dbReference type="Pfam" id="PF00072">
    <property type="entry name" value="Response_reg"/>
    <property type="match status" value="1"/>
</dbReference>
<evidence type="ECO:0000256" key="8">
    <source>
        <dbReference type="PROSITE-ProRule" id="PRU00169"/>
    </source>
</evidence>
<keyword evidence="6" id="KW-0804">Transcription</keyword>
<dbReference type="GO" id="GO:0000156">
    <property type="term" value="F:phosphorelay response regulator activity"/>
    <property type="evidence" value="ECO:0007669"/>
    <property type="project" value="TreeGrafter"/>
</dbReference>
<feature type="domain" description="OmpR/PhoB-type" evidence="11">
    <location>
        <begin position="121"/>
        <end position="219"/>
    </location>
</feature>
<dbReference type="GO" id="GO:0000976">
    <property type="term" value="F:transcription cis-regulatory region binding"/>
    <property type="evidence" value="ECO:0007669"/>
    <property type="project" value="TreeGrafter"/>
</dbReference>
<dbReference type="Pfam" id="PF00486">
    <property type="entry name" value="Trans_reg_C"/>
    <property type="match status" value="1"/>
</dbReference>
<evidence type="ECO:0000256" key="5">
    <source>
        <dbReference type="ARBA" id="ARBA00023125"/>
    </source>
</evidence>
<dbReference type="InterPro" id="IPR001867">
    <property type="entry name" value="OmpR/PhoB-type_DNA-bd"/>
</dbReference>
<dbReference type="Gene3D" id="3.40.50.2300">
    <property type="match status" value="1"/>
</dbReference>
<dbReference type="GO" id="GO:0006355">
    <property type="term" value="P:regulation of DNA-templated transcription"/>
    <property type="evidence" value="ECO:0007669"/>
    <property type="project" value="InterPro"/>
</dbReference>
<protein>
    <recommendedName>
        <fullName evidence="1">Stage 0 sporulation protein A homolog</fullName>
    </recommendedName>
</protein>
<dbReference type="EMBL" id="DXBV01000086">
    <property type="protein sequence ID" value="HIZ31308.1"/>
    <property type="molecule type" value="Genomic_DNA"/>
</dbReference>
<sequence>MKTIFIIEDDQSIGDMLQEVLQKEGYQVQRAYSGTEAVFLLERGRPDLVLLDLMLPGLPGEELLERMRGVPVIVVSAKAGVDDKVDLLLQGAADYVTKPFELRELLARIQVQLRRSEQPTEPALEAGGIRLDALSREATVDGRLVHLTRTEYAILKLLLSNPGQAVSKAVILDSISIDTPDCTDASLKQHVSNLRKKLRQAGGREYIQAVWGIGFRLGTES</sequence>
<evidence type="ECO:0000256" key="9">
    <source>
        <dbReference type="PROSITE-ProRule" id="PRU01091"/>
    </source>
</evidence>
<name>A0A9D2E5Q7_9FIRM</name>
<keyword evidence="4" id="KW-0805">Transcription regulation</keyword>
<dbReference type="SUPFAM" id="SSF52172">
    <property type="entry name" value="CheY-like"/>
    <property type="match status" value="1"/>
</dbReference>
<dbReference type="InterPro" id="IPR036388">
    <property type="entry name" value="WH-like_DNA-bd_sf"/>
</dbReference>
<evidence type="ECO:0000313" key="13">
    <source>
        <dbReference type="Proteomes" id="UP000824035"/>
    </source>
</evidence>
<dbReference type="Gene3D" id="1.10.10.10">
    <property type="entry name" value="Winged helix-like DNA-binding domain superfamily/Winged helix DNA-binding domain"/>
    <property type="match status" value="1"/>
</dbReference>
<dbReference type="InterPro" id="IPR039420">
    <property type="entry name" value="WalR-like"/>
</dbReference>
<comment type="caution">
    <text evidence="12">The sequence shown here is derived from an EMBL/GenBank/DDBJ whole genome shotgun (WGS) entry which is preliminary data.</text>
</comment>
<dbReference type="AlphaFoldDB" id="A0A9D2E5Q7"/>
<feature type="DNA-binding region" description="OmpR/PhoB-type" evidence="9">
    <location>
        <begin position="121"/>
        <end position="219"/>
    </location>
</feature>
<evidence type="ECO:0000256" key="2">
    <source>
        <dbReference type="ARBA" id="ARBA00022553"/>
    </source>
</evidence>
<evidence type="ECO:0000259" key="11">
    <source>
        <dbReference type="PROSITE" id="PS51755"/>
    </source>
</evidence>
<dbReference type="GO" id="GO:0005829">
    <property type="term" value="C:cytosol"/>
    <property type="evidence" value="ECO:0007669"/>
    <property type="project" value="TreeGrafter"/>
</dbReference>
<dbReference type="Proteomes" id="UP000824035">
    <property type="component" value="Unassembled WGS sequence"/>
</dbReference>
<dbReference type="SMART" id="SM00862">
    <property type="entry name" value="Trans_reg_C"/>
    <property type="match status" value="1"/>
</dbReference>
<reference evidence="12" key="1">
    <citation type="journal article" date="2021" name="PeerJ">
        <title>Extensive microbial diversity within the chicken gut microbiome revealed by metagenomics and culture.</title>
        <authorList>
            <person name="Gilroy R."/>
            <person name="Ravi A."/>
            <person name="Getino M."/>
            <person name="Pursley I."/>
            <person name="Horton D.L."/>
            <person name="Alikhan N.F."/>
            <person name="Baker D."/>
            <person name="Gharbi K."/>
            <person name="Hall N."/>
            <person name="Watson M."/>
            <person name="Adriaenssens E.M."/>
            <person name="Foster-Nyarko E."/>
            <person name="Jarju S."/>
            <person name="Secka A."/>
            <person name="Antonio M."/>
            <person name="Oren A."/>
            <person name="Chaudhuri R.R."/>
            <person name="La Ragione R."/>
            <person name="Hildebrand F."/>
            <person name="Pallen M.J."/>
        </authorList>
    </citation>
    <scope>NUCLEOTIDE SEQUENCE</scope>
    <source>
        <strain evidence="12">ChiGjej4B4-18154</strain>
    </source>
</reference>
<dbReference type="CDD" id="cd00383">
    <property type="entry name" value="trans_reg_C"/>
    <property type="match status" value="1"/>
</dbReference>
<dbReference type="InterPro" id="IPR001789">
    <property type="entry name" value="Sig_transdc_resp-reg_receiver"/>
</dbReference>
<accession>A0A9D2E5Q7</accession>